<keyword evidence="3" id="KW-1185">Reference proteome</keyword>
<dbReference type="Gene3D" id="3.10.180.10">
    <property type="entry name" value="2,3-Dihydroxybiphenyl 1,2-Dioxygenase, domain 1"/>
    <property type="match status" value="2"/>
</dbReference>
<comment type="caution">
    <text evidence="2">The sequence shown here is derived from an EMBL/GenBank/DDBJ whole genome shotgun (WGS) entry which is preliminary data.</text>
</comment>
<accession>A0ABW1J5A8</accession>
<dbReference type="EMBL" id="JBHSQW010000034">
    <property type="protein sequence ID" value="MFC5995839.1"/>
    <property type="molecule type" value="Genomic_DNA"/>
</dbReference>
<proteinExistence type="predicted"/>
<dbReference type="InterPro" id="IPR004360">
    <property type="entry name" value="Glyas_Fos-R_dOase_dom"/>
</dbReference>
<dbReference type="InterPro" id="IPR037523">
    <property type="entry name" value="VOC_core"/>
</dbReference>
<feature type="domain" description="VOC" evidence="1">
    <location>
        <begin position="11"/>
        <end position="127"/>
    </location>
</feature>
<dbReference type="PANTHER" id="PTHR33993">
    <property type="entry name" value="GLYOXALASE-RELATED"/>
    <property type="match status" value="1"/>
</dbReference>
<dbReference type="SUPFAM" id="SSF54593">
    <property type="entry name" value="Glyoxalase/Bleomycin resistance protein/Dihydroxybiphenyl dioxygenase"/>
    <property type="match status" value="2"/>
</dbReference>
<feature type="domain" description="VOC" evidence="1">
    <location>
        <begin position="141"/>
        <end position="248"/>
    </location>
</feature>
<sequence length="251" mass="26351">MVHQRAPAPGTVAWLDLLAPDVESTARFYAAVLGWTYSLAWTPLGDYRVVRNQGRDVAGLLSGDPVHLASAQAAWEVFVEVESISTTLAAVCRSGGAVLQEPLDVPGGGRVGVFADPTEAVLAVVESPPGAAPPAAGAPGGFAGVELRSQRPASTHAFYCAVLGWRAVERSGQTVFLVGRRQVAELVAAADDAESLWLPRFAVRRIESAIETAVRHDGVVLAAPGPSPGRRRTLLRDPGGARFVLVEHPAL</sequence>
<organism evidence="2 3">
    <name type="scientific">Pseudonocardia hispaniensis</name>
    <dbReference type="NCBI Taxonomy" id="904933"/>
    <lineage>
        <taxon>Bacteria</taxon>
        <taxon>Bacillati</taxon>
        <taxon>Actinomycetota</taxon>
        <taxon>Actinomycetes</taxon>
        <taxon>Pseudonocardiales</taxon>
        <taxon>Pseudonocardiaceae</taxon>
        <taxon>Pseudonocardia</taxon>
    </lineage>
</organism>
<reference evidence="3" key="1">
    <citation type="journal article" date="2019" name="Int. J. Syst. Evol. Microbiol.">
        <title>The Global Catalogue of Microorganisms (GCM) 10K type strain sequencing project: providing services to taxonomists for standard genome sequencing and annotation.</title>
        <authorList>
            <consortium name="The Broad Institute Genomics Platform"/>
            <consortium name="The Broad Institute Genome Sequencing Center for Infectious Disease"/>
            <person name="Wu L."/>
            <person name="Ma J."/>
        </authorList>
    </citation>
    <scope>NUCLEOTIDE SEQUENCE [LARGE SCALE GENOMIC DNA]</scope>
    <source>
        <strain evidence="3">CCM 8391</strain>
    </source>
</reference>
<evidence type="ECO:0000259" key="1">
    <source>
        <dbReference type="PROSITE" id="PS51819"/>
    </source>
</evidence>
<dbReference type="Proteomes" id="UP001596302">
    <property type="component" value="Unassembled WGS sequence"/>
</dbReference>
<name>A0ABW1J5A8_9PSEU</name>
<dbReference type="PROSITE" id="PS51819">
    <property type="entry name" value="VOC"/>
    <property type="match status" value="2"/>
</dbReference>
<dbReference type="CDD" id="cd07247">
    <property type="entry name" value="SgaA_N_like"/>
    <property type="match status" value="1"/>
</dbReference>
<dbReference type="InterPro" id="IPR052164">
    <property type="entry name" value="Anthracycline_SecMetBiosynth"/>
</dbReference>
<dbReference type="InterPro" id="IPR029068">
    <property type="entry name" value="Glyas_Bleomycin-R_OHBP_Dase"/>
</dbReference>
<dbReference type="Pfam" id="PF00903">
    <property type="entry name" value="Glyoxalase"/>
    <property type="match status" value="2"/>
</dbReference>
<evidence type="ECO:0000313" key="2">
    <source>
        <dbReference type="EMBL" id="MFC5995839.1"/>
    </source>
</evidence>
<dbReference type="RefSeq" id="WP_379586161.1">
    <property type="nucleotide sequence ID" value="NZ_JBHSQW010000034.1"/>
</dbReference>
<gene>
    <name evidence="2" type="ORF">ACFQE5_16645</name>
</gene>
<dbReference type="PANTHER" id="PTHR33993:SF14">
    <property type="entry name" value="GB|AAF24581.1"/>
    <property type="match status" value="1"/>
</dbReference>
<evidence type="ECO:0000313" key="3">
    <source>
        <dbReference type="Proteomes" id="UP001596302"/>
    </source>
</evidence>
<protein>
    <submittedName>
        <fullName evidence="2">VOC family protein</fullName>
    </submittedName>
</protein>